<evidence type="ECO:0000256" key="2">
    <source>
        <dbReference type="ARBA" id="ARBA00022679"/>
    </source>
</evidence>
<dbReference type="Proteomes" id="UP001218412">
    <property type="component" value="Chromosome"/>
</dbReference>
<evidence type="ECO:0000313" key="4">
    <source>
        <dbReference type="EMBL" id="WCR10252.1"/>
    </source>
</evidence>
<evidence type="ECO:0000256" key="3">
    <source>
        <dbReference type="ARBA" id="ARBA00022723"/>
    </source>
</evidence>
<keyword evidence="3" id="KW-0479">Metal-binding</keyword>
<evidence type="ECO:0008006" key="6">
    <source>
        <dbReference type="Google" id="ProtNLM"/>
    </source>
</evidence>
<keyword evidence="5" id="KW-1185">Reference proteome</keyword>
<evidence type="ECO:0000256" key="1">
    <source>
        <dbReference type="ARBA" id="ARBA00022676"/>
    </source>
</evidence>
<dbReference type="PANTHER" id="PTHR13778">
    <property type="entry name" value="GLYCOSYLTRANSFERASE 8 DOMAIN-CONTAINING PROTEIN"/>
    <property type="match status" value="1"/>
</dbReference>
<dbReference type="InterPro" id="IPR050748">
    <property type="entry name" value="Glycosyltrans_8_dom-fam"/>
</dbReference>
<proteinExistence type="predicted"/>
<gene>
    <name evidence="4" type="ORF">JHW45_14435</name>
</gene>
<dbReference type="PANTHER" id="PTHR13778:SF47">
    <property type="entry name" value="LIPOPOLYSACCHARIDE 1,3-GALACTOSYLTRANSFERASE"/>
    <property type="match status" value="1"/>
</dbReference>
<dbReference type="Pfam" id="PF01501">
    <property type="entry name" value="Glyco_transf_8"/>
    <property type="match status" value="1"/>
</dbReference>
<dbReference type="InterPro" id="IPR029044">
    <property type="entry name" value="Nucleotide-diphossugar_trans"/>
</dbReference>
<dbReference type="SUPFAM" id="SSF53448">
    <property type="entry name" value="Nucleotide-diphospho-sugar transferases"/>
    <property type="match status" value="1"/>
</dbReference>
<dbReference type="Gene3D" id="3.90.550.10">
    <property type="entry name" value="Spore Coat Polysaccharide Biosynthesis Protein SpsA, Chain A"/>
    <property type="match status" value="1"/>
</dbReference>
<dbReference type="InterPro" id="IPR002495">
    <property type="entry name" value="Glyco_trans_8"/>
</dbReference>
<sequence length="302" mass="33405">MTQNPVQIAFITDTNALQPTLVAMWSALRHATAPVRVIFVGIDLSAAGWSAVETTVGRFPDASVDPVRFHRDLLQDVRSPSAYISSATFARLFLHRFVSGRVLYLDGDILVTGDLTRIARADLDGRPAAAVCDYVVQKWASRVAQGKDRGGKGARRLERIAPITCPAPPASYVNAGLILLDMDRITAEPALVSQLEDVQAAATYPLADQDHLNRVFAGRILHLGPEWNCSWRRLTRQRQYQAATGIPTDPATAATGPVVIHYHGKYKPWQPVPLKHALRAAPLAFEYRLARSRFRRDTRLPE</sequence>
<keyword evidence="1" id="KW-0328">Glycosyltransferase</keyword>
<accession>A0ABY7SWE3</accession>
<protein>
    <recommendedName>
        <fullName evidence="6">Lipopolysaccharide biosynthesis protein, LPS:glycosyltransferase</fullName>
    </recommendedName>
</protein>
<dbReference type="EMBL" id="CP067134">
    <property type="protein sequence ID" value="WCR10252.1"/>
    <property type="molecule type" value="Genomic_DNA"/>
</dbReference>
<dbReference type="RefSeq" id="WP_272858309.1">
    <property type="nucleotide sequence ID" value="NZ_CP067134.1"/>
</dbReference>
<reference evidence="4 5" key="1">
    <citation type="submission" date="2021-01" db="EMBL/GenBank/DDBJ databases">
        <title>Biogeographic distribution of Paracoccus.</title>
        <authorList>
            <person name="Hollensteiner J."/>
            <person name="Leineberger J."/>
            <person name="Brinkhoff T."/>
            <person name="Daniel R."/>
        </authorList>
    </citation>
    <scope>NUCLEOTIDE SEQUENCE [LARGE SCALE GENOMIC DNA]</scope>
    <source>
        <strain evidence="4 5">LMG25392</strain>
    </source>
</reference>
<organism evidence="4 5">
    <name type="scientific">Paracoccus stylophorae</name>
    <dbReference type="NCBI Taxonomy" id="659350"/>
    <lineage>
        <taxon>Bacteria</taxon>
        <taxon>Pseudomonadati</taxon>
        <taxon>Pseudomonadota</taxon>
        <taxon>Alphaproteobacteria</taxon>
        <taxon>Rhodobacterales</taxon>
        <taxon>Paracoccaceae</taxon>
        <taxon>Paracoccus</taxon>
    </lineage>
</organism>
<name>A0ABY7SWE3_9RHOB</name>
<evidence type="ECO:0000313" key="5">
    <source>
        <dbReference type="Proteomes" id="UP001218412"/>
    </source>
</evidence>
<keyword evidence="2" id="KW-0808">Transferase</keyword>